<dbReference type="SMART" id="SM00344">
    <property type="entry name" value="HTH_ASNC"/>
    <property type="match status" value="1"/>
</dbReference>
<dbReference type="PANTHER" id="PTHR30154:SF34">
    <property type="entry name" value="TRANSCRIPTIONAL REGULATOR AZLB"/>
    <property type="match status" value="1"/>
</dbReference>
<name>A0A0F5LK66_9HYPH</name>
<dbReference type="STRING" id="1121477.SAMN02745223_02741"/>
<dbReference type="GO" id="GO:0043565">
    <property type="term" value="F:sequence-specific DNA binding"/>
    <property type="evidence" value="ECO:0007669"/>
    <property type="project" value="InterPro"/>
</dbReference>
<evidence type="ECO:0000256" key="1">
    <source>
        <dbReference type="ARBA" id="ARBA00023015"/>
    </source>
</evidence>
<keyword evidence="2 6" id="KW-0238">DNA-binding</keyword>
<dbReference type="InterPro" id="IPR011008">
    <property type="entry name" value="Dimeric_a/b-barrel"/>
</dbReference>
<dbReference type="InterPro" id="IPR036388">
    <property type="entry name" value="WH-like_DNA-bd_sf"/>
</dbReference>
<dbReference type="PROSITE" id="PS50956">
    <property type="entry name" value="HTH_ASNC_2"/>
    <property type="match status" value="1"/>
</dbReference>
<feature type="domain" description="HTH asnC-type" evidence="4">
    <location>
        <begin position="3"/>
        <end position="55"/>
    </location>
</feature>
<dbReference type="GO" id="GO:0005829">
    <property type="term" value="C:cytosol"/>
    <property type="evidence" value="ECO:0007669"/>
    <property type="project" value="TreeGrafter"/>
</dbReference>
<dbReference type="InterPro" id="IPR019888">
    <property type="entry name" value="Tscrpt_reg_AsnC-like"/>
</dbReference>
<evidence type="ECO:0000256" key="3">
    <source>
        <dbReference type="ARBA" id="ARBA00023163"/>
    </source>
</evidence>
<evidence type="ECO:0000259" key="4">
    <source>
        <dbReference type="PROSITE" id="PS50956"/>
    </source>
</evidence>
<dbReference type="Proteomes" id="UP000184533">
    <property type="component" value="Unassembled WGS sequence"/>
</dbReference>
<evidence type="ECO:0000313" key="8">
    <source>
        <dbReference type="Proteomes" id="UP000184533"/>
    </source>
</evidence>
<organism evidence="5 7">
    <name type="scientific">Devosia limi DSM 17137</name>
    <dbReference type="NCBI Taxonomy" id="1121477"/>
    <lineage>
        <taxon>Bacteria</taxon>
        <taxon>Pseudomonadati</taxon>
        <taxon>Pseudomonadota</taxon>
        <taxon>Alphaproteobacteria</taxon>
        <taxon>Hyphomicrobiales</taxon>
        <taxon>Devosiaceae</taxon>
        <taxon>Devosia</taxon>
    </lineage>
</organism>
<keyword evidence="1" id="KW-0805">Transcription regulation</keyword>
<dbReference type="InterPro" id="IPR000485">
    <property type="entry name" value="AsnC-type_HTH_dom"/>
</dbReference>
<dbReference type="RefSeq" id="WP_046136024.1">
    <property type="nucleotide sequence ID" value="NZ_FQVC01000008.1"/>
</dbReference>
<dbReference type="PATRIC" id="fig|1121477.3.peg.4109"/>
<dbReference type="GO" id="GO:0043200">
    <property type="term" value="P:response to amino acid"/>
    <property type="evidence" value="ECO:0007669"/>
    <property type="project" value="TreeGrafter"/>
</dbReference>
<keyword evidence="3" id="KW-0804">Transcription</keyword>
<dbReference type="PANTHER" id="PTHR30154">
    <property type="entry name" value="LEUCINE-RESPONSIVE REGULATORY PROTEIN"/>
    <property type="match status" value="1"/>
</dbReference>
<dbReference type="EMBL" id="LAJF01000091">
    <property type="protein sequence ID" value="KKB82811.1"/>
    <property type="molecule type" value="Genomic_DNA"/>
</dbReference>
<dbReference type="SUPFAM" id="SSF46785">
    <property type="entry name" value="Winged helix' DNA-binding domain"/>
    <property type="match status" value="1"/>
</dbReference>
<reference evidence="5 7" key="1">
    <citation type="submission" date="2015-03" db="EMBL/GenBank/DDBJ databases">
        <authorList>
            <person name="Hassan Y.I."/>
            <person name="Lepp D."/>
            <person name="Zhou T."/>
        </authorList>
    </citation>
    <scope>NUCLEOTIDE SEQUENCE [LARGE SCALE GENOMIC DNA]</scope>
    <source>
        <strain evidence="5 7">DSM 17137</strain>
    </source>
</reference>
<dbReference type="Proteomes" id="UP000033608">
    <property type="component" value="Unassembled WGS sequence"/>
</dbReference>
<dbReference type="AlphaFoldDB" id="A0A0F5LK66"/>
<dbReference type="InterPro" id="IPR019887">
    <property type="entry name" value="Tscrpt_reg_AsnC/Lrp_C"/>
</dbReference>
<dbReference type="SUPFAM" id="SSF54909">
    <property type="entry name" value="Dimeric alpha+beta barrel"/>
    <property type="match status" value="1"/>
</dbReference>
<keyword evidence="7" id="KW-1185">Reference proteome</keyword>
<evidence type="ECO:0000313" key="5">
    <source>
        <dbReference type="EMBL" id="KKB82811.1"/>
    </source>
</evidence>
<dbReference type="PRINTS" id="PR00033">
    <property type="entry name" value="HTHASNC"/>
</dbReference>
<protein>
    <submittedName>
        <fullName evidence="5">AsnC family transcriptional regulator</fullName>
    </submittedName>
    <submittedName>
        <fullName evidence="6">DNA-binding transcriptional regulator, Lrp family</fullName>
    </submittedName>
</protein>
<proteinExistence type="predicted"/>
<accession>A0A0F5LK66</accession>
<dbReference type="Pfam" id="PF13404">
    <property type="entry name" value="HTH_AsnC-type"/>
    <property type="match status" value="1"/>
</dbReference>
<dbReference type="Gene3D" id="1.10.10.10">
    <property type="entry name" value="Winged helix-like DNA-binding domain superfamily/Winged helix DNA-binding domain"/>
    <property type="match status" value="1"/>
</dbReference>
<evidence type="ECO:0000313" key="7">
    <source>
        <dbReference type="Proteomes" id="UP000033608"/>
    </source>
</evidence>
<evidence type="ECO:0000256" key="2">
    <source>
        <dbReference type="ARBA" id="ARBA00023125"/>
    </source>
</evidence>
<dbReference type="OrthoDB" id="9809462at2"/>
<evidence type="ECO:0000313" key="6">
    <source>
        <dbReference type="EMBL" id="SHF48073.1"/>
    </source>
</evidence>
<reference evidence="6 8" key="2">
    <citation type="submission" date="2016-11" db="EMBL/GenBank/DDBJ databases">
        <authorList>
            <person name="Jaros S."/>
            <person name="Januszkiewicz K."/>
            <person name="Wedrychowicz H."/>
        </authorList>
    </citation>
    <scope>NUCLEOTIDE SEQUENCE [LARGE SCALE GENOMIC DNA]</scope>
    <source>
        <strain evidence="6 8">DSM 17137</strain>
    </source>
</reference>
<dbReference type="EMBL" id="FQVC01000008">
    <property type="protein sequence ID" value="SHF48073.1"/>
    <property type="molecule type" value="Genomic_DNA"/>
</dbReference>
<dbReference type="Pfam" id="PF01037">
    <property type="entry name" value="AsnC_trans_reg"/>
    <property type="match status" value="1"/>
</dbReference>
<dbReference type="InterPro" id="IPR036390">
    <property type="entry name" value="WH_DNA-bd_sf"/>
</dbReference>
<dbReference type="Gene3D" id="3.30.70.920">
    <property type="match status" value="1"/>
</dbReference>
<sequence>MQLDDLDHRLIALLRTNARTPVAKLALDLKVSRATAKARVDRLVSNGVIAGFTVVMAGGESHGVRAITMVEVDGKNEAAVVKRLLGMPEVRQLHTTNGRWDVVAELEVADVAELDDLLRSIRLIDGIANTDTSILLKARKSVL</sequence>
<gene>
    <name evidence="6" type="ORF">SAMN02745223_02741</name>
    <name evidence="5" type="ORF">VW29_14695</name>
</gene>